<feature type="compositionally biased region" description="Polar residues" evidence="1">
    <location>
        <begin position="781"/>
        <end position="791"/>
    </location>
</feature>
<feature type="region of interest" description="Disordered" evidence="1">
    <location>
        <begin position="919"/>
        <end position="992"/>
    </location>
</feature>
<feature type="region of interest" description="Disordered" evidence="1">
    <location>
        <begin position="349"/>
        <end position="560"/>
    </location>
</feature>
<reference evidence="2 3" key="1">
    <citation type="journal article" date="2019" name="Nat. Ecol. Evol.">
        <title>Megaphylogeny resolves global patterns of mushroom evolution.</title>
        <authorList>
            <person name="Varga T."/>
            <person name="Krizsan K."/>
            <person name="Foldi C."/>
            <person name="Dima B."/>
            <person name="Sanchez-Garcia M."/>
            <person name="Sanchez-Ramirez S."/>
            <person name="Szollosi G.J."/>
            <person name="Szarkandi J.G."/>
            <person name="Papp V."/>
            <person name="Albert L."/>
            <person name="Andreopoulos W."/>
            <person name="Angelini C."/>
            <person name="Antonin V."/>
            <person name="Barry K.W."/>
            <person name="Bougher N.L."/>
            <person name="Buchanan P."/>
            <person name="Buyck B."/>
            <person name="Bense V."/>
            <person name="Catcheside P."/>
            <person name="Chovatia M."/>
            <person name="Cooper J."/>
            <person name="Damon W."/>
            <person name="Desjardin D."/>
            <person name="Finy P."/>
            <person name="Geml J."/>
            <person name="Haridas S."/>
            <person name="Hughes K."/>
            <person name="Justo A."/>
            <person name="Karasinski D."/>
            <person name="Kautmanova I."/>
            <person name="Kiss B."/>
            <person name="Kocsube S."/>
            <person name="Kotiranta H."/>
            <person name="LaButti K.M."/>
            <person name="Lechner B.E."/>
            <person name="Liimatainen K."/>
            <person name="Lipzen A."/>
            <person name="Lukacs Z."/>
            <person name="Mihaltcheva S."/>
            <person name="Morgado L.N."/>
            <person name="Niskanen T."/>
            <person name="Noordeloos M.E."/>
            <person name="Ohm R.A."/>
            <person name="Ortiz-Santana B."/>
            <person name="Ovrebo C."/>
            <person name="Racz N."/>
            <person name="Riley R."/>
            <person name="Savchenko A."/>
            <person name="Shiryaev A."/>
            <person name="Soop K."/>
            <person name="Spirin V."/>
            <person name="Szebenyi C."/>
            <person name="Tomsovsky M."/>
            <person name="Tulloss R.E."/>
            <person name="Uehling J."/>
            <person name="Grigoriev I.V."/>
            <person name="Vagvolgyi C."/>
            <person name="Papp T."/>
            <person name="Martin F.M."/>
            <person name="Miettinen O."/>
            <person name="Hibbett D.S."/>
            <person name="Nagy L.G."/>
        </authorList>
    </citation>
    <scope>NUCLEOTIDE SEQUENCE [LARGE SCALE GENOMIC DNA]</scope>
    <source>
        <strain evidence="2 3">HHB13444</strain>
    </source>
</reference>
<name>A0A5C3PT48_9APHY</name>
<proteinExistence type="predicted"/>
<feature type="compositionally biased region" description="Polar residues" evidence="1">
    <location>
        <begin position="719"/>
        <end position="730"/>
    </location>
</feature>
<dbReference type="EMBL" id="ML210992">
    <property type="protein sequence ID" value="TFK92806.1"/>
    <property type="molecule type" value="Genomic_DNA"/>
</dbReference>
<evidence type="ECO:0000313" key="3">
    <source>
        <dbReference type="Proteomes" id="UP000308197"/>
    </source>
</evidence>
<feature type="region of interest" description="Disordered" evidence="1">
    <location>
        <begin position="1"/>
        <end position="44"/>
    </location>
</feature>
<feature type="compositionally biased region" description="Polar residues" evidence="1">
    <location>
        <begin position="619"/>
        <end position="628"/>
    </location>
</feature>
<evidence type="ECO:0000256" key="1">
    <source>
        <dbReference type="SAM" id="MobiDB-lite"/>
    </source>
</evidence>
<feature type="compositionally biased region" description="Basic and acidic residues" evidence="1">
    <location>
        <begin position="604"/>
        <end position="618"/>
    </location>
</feature>
<evidence type="ECO:0000313" key="2">
    <source>
        <dbReference type="EMBL" id="TFK92806.1"/>
    </source>
</evidence>
<feature type="compositionally biased region" description="Basic and acidic residues" evidence="1">
    <location>
        <begin position="662"/>
        <end position="705"/>
    </location>
</feature>
<dbReference type="STRING" id="1314778.A0A5C3PT48"/>
<feature type="compositionally biased region" description="Basic residues" evidence="1">
    <location>
        <begin position="227"/>
        <end position="242"/>
    </location>
</feature>
<feature type="compositionally biased region" description="Polar residues" evidence="1">
    <location>
        <begin position="353"/>
        <end position="377"/>
    </location>
</feature>
<feature type="compositionally biased region" description="Low complexity" evidence="1">
    <location>
        <begin position="116"/>
        <end position="131"/>
    </location>
</feature>
<feature type="compositionally biased region" description="Basic and acidic residues" evidence="1">
    <location>
        <begin position="394"/>
        <end position="420"/>
    </location>
</feature>
<feature type="compositionally biased region" description="Low complexity" evidence="1">
    <location>
        <begin position="142"/>
        <end position="158"/>
    </location>
</feature>
<feature type="region of interest" description="Disordered" evidence="1">
    <location>
        <begin position="653"/>
        <end position="800"/>
    </location>
</feature>
<organism evidence="2 3">
    <name type="scientific">Polyporus arcularius HHB13444</name>
    <dbReference type="NCBI Taxonomy" id="1314778"/>
    <lineage>
        <taxon>Eukaryota</taxon>
        <taxon>Fungi</taxon>
        <taxon>Dikarya</taxon>
        <taxon>Basidiomycota</taxon>
        <taxon>Agaricomycotina</taxon>
        <taxon>Agaricomycetes</taxon>
        <taxon>Polyporales</taxon>
        <taxon>Polyporaceae</taxon>
        <taxon>Polyporus</taxon>
    </lineage>
</organism>
<feature type="compositionally biased region" description="Polar residues" evidence="1">
    <location>
        <begin position="977"/>
        <end position="992"/>
    </location>
</feature>
<dbReference type="InParanoid" id="A0A5C3PT48"/>
<feature type="region of interest" description="Disordered" evidence="1">
    <location>
        <begin position="578"/>
        <end position="640"/>
    </location>
</feature>
<feature type="compositionally biased region" description="Polar residues" evidence="1">
    <location>
        <begin position="588"/>
        <end position="603"/>
    </location>
</feature>
<sequence length="992" mass="108218">MEAPARKQARSKSFLTRKASKKLPEDRHAKHKSSARSVSLDVQEMEQDSARPLFNPYAVSIIPDPLNELPSWYHREVESATASAAQFRVKYPLHNPSGPRWYRNHHLLPPTRNGRPPSVFSPSFPPMASAPERAQDPSRMAGPSRTPSGSPLPTPSSSQIRIQEPLKPRSRKMSQNTRDNVDMSDGVDPWSPSSPSHSPSPYDQKVEPESPISPISPGHTSPNHYGNRPRRASMNHGTRHRTMAPSPLSQSTSAVHLHVLDPAHIQLPRKLSKRRKPFTGLFSGPDGTHTDTLRRQSTVAPSMTSLPSLQASMQKPKRGSILGRLVKRFSVLRKPQNPVAQVGTEWAHGGNHLQASPMRTPTSPQSPESHQRASSRLSKSPEPPKRVPPPSIEAVRRESVDHDAARRRSADSISVHEIRTSGRLTIANPDESSSGDDTPMEASVPLPATTYVYEEVSPTPPSKEDLPISDLPRTESPVQVDSVRPRFSVQLSDPPVRPPAPPSSPPLPDLPQPTPAPMLQTVMEDYSPAASTVGPATSPPHVQNALVESASPASTVTPLPTPEDVALARASLFVNPPTPYTAPAQLVIPSTTNMSQDSRQSSSKRVDRSPTKPKDGASRSKSTRQTETFKLVRSPFGTIEKATEVIMGMGEQWEVVETPADSPKKSKSQKDKARTKSPEPDQPVHREETRRRREHSSSTDEGDSRNKRHPSTNGREKSPSINSVRSTQTPVVPRRSSKKTSDTEKKMSDVEEGRASKRASSSTSTGATPAHQQTRERHLSASATTRPNSELHSAADLSSVRAKDAWEMERLWKARSMAYAPDGTPVVSTPATIGSDSRPSTFISTELQRVSSMPSVTGVAEMQKAASIPLAAQQMHGSSHTYVVYQGAEGHASYAQFPSPPHDNPMMAHAQQYYRHLSYGSPAPLTQNPLPNPPRLSPYQRSPLPMSLTNPLPEPPRLSSYQPAPLPASLSDAGDGSRNSWTQSGGMTNSTH</sequence>
<accession>A0A5C3PT48</accession>
<feature type="compositionally biased region" description="Basic and acidic residues" evidence="1">
    <location>
        <begin position="739"/>
        <end position="755"/>
    </location>
</feature>
<keyword evidence="3" id="KW-1185">Reference proteome</keyword>
<dbReference type="AlphaFoldDB" id="A0A5C3PT48"/>
<feature type="compositionally biased region" description="Pro residues" evidence="1">
    <location>
        <begin position="495"/>
        <end position="516"/>
    </location>
</feature>
<feature type="region of interest" description="Disordered" evidence="1">
    <location>
        <begin position="95"/>
        <end position="248"/>
    </location>
</feature>
<gene>
    <name evidence="2" type="ORF">K466DRAFT_581591</name>
</gene>
<feature type="compositionally biased region" description="Low complexity" evidence="1">
    <location>
        <begin position="758"/>
        <end position="768"/>
    </location>
</feature>
<feature type="compositionally biased region" description="Low complexity" evidence="1">
    <location>
        <begin position="189"/>
        <end position="201"/>
    </location>
</feature>
<protein>
    <submittedName>
        <fullName evidence="2">Uncharacterized protein</fullName>
    </submittedName>
</protein>
<dbReference type="Proteomes" id="UP000308197">
    <property type="component" value="Unassembled WGS sequence"/>
</dbReference>